<feature type="transmembrane region" description="Helical" evidence="8">
    <location>
        <begin position="187"/>
        <end position="204"/>
    </location>
</feature>
<comment type="similarity">
    <text evidence="7">Belongs to the MPDU1 (TC 2.A.43.3) family.</text>
</comment>
<evidence type="ECO:0000256" key="4">
    <source>
        <dbReference type="ARBA" id="ARBA00022737"/>
    </source>
</evidence>
<dbReference type="InterPro" id="IPR006603">
    <property type="entry name" value="PQ-loop_rpt"/>
</dbReference>
<keyword evidence="2" id="KW-0813">Transport</keyword>
<evidence type="ECO:0000256" key="6">
    <source>
        <dbReference type="ARBA" id="ARBA00023136"/>
    </source>
</evidence>
<dbReference type="GO" id="GO:0016020">
    <property type="term" value="C:membrane"/>
    <property type="evidence" value="ECO:0007669"/>
    <property type="project" value="UniProtKB-SubCell"/>
</dbReference>
<organism evidence="9 10">
    <name type="scientific">Mola mola</name>
    <name type="common">Ocean sunfish</name>
    <name type="synonym">Tetraodon mola</name>
    <dbReference type="NCBI Taxonomy" id="94237"/>
    <lineage>
        <taxon>Eukaryota</taxon>
        <taxon>Metazoa</taxon>
        <taxon>Chordata</taxon>
        <taxon>Craniata</taxon>
        <taxon>Vertebrata</taxon>
        <taxon>Euteleostomi</taxon>
        <taxon>Actinopterygii</taxon>
        <taxon>Neopterygii</taxon>
        <taxon>Teleostei</taxon>
        <taxon>Neoteleostei</taxon>
        <taxon>Acanthomorphata</taxon>
        <taxon>Eupercaria</taxon>
        <taxon>Tetraodontiformes</taxon>
        <taxon>Molidae</taxon>
        <taxon>Mola</taxon>
    </lineage>
</organism>
<dbReference type="PANTHER" id="PTHR12226:SF2">
    <property type="entry name" value="MANNOSE-P-DOLICHOL UTILIZATION DEFECT 1 PROTEIN"/>
    <property type="match status" value="1"/>
</dbReference>
<protein>
    <submittedName>
        <fullName evidence="9">Uncharacterized protein</fullName>
    </submittedName>
</protein>
<reference evidence="9" key="1">
    <citation type="submission" date="2025-08" db="UniProtKB">
        <authorList>
            <consortium name="Ensembl"/>
        </authorList>
    </citation>
    <scope>IDENTIFICATION</scope>
</reference>
<dbReference type="PANTHER" id="PTHR12226">
    <property type="entry name" value="MANNOSE-P-DOLICHOL UTILIZATION DEFECT 1 LEC35 -RELATED"/>
    <property type="match status" value="1"/>
</dbReference>
<feature type="transmembrane region" description="Helical" evidence="8">
    <location>
        <begin position="107"/>
        <end position="124"/>
    </location>
</feature>
<evidence type="ECO:0000256" key="5">
    <source>
        <dbReference type="ARBA" id="ARBA00022989"/>
    </source>
</evidence>
<sequence>TNTMSTSLFREFLVSNLMPEKCYQHLFVDARLHGEDPGCETLKRLRCFSLLFTYPAAQLPQLLKILWRRSALGLSLRSAVLQLYAISCSVEYAVAKNFPLYAWGERLLMLVQVAAIVFLILHYRGKTRRGLLFLLAYGGVMLLLGSHASAAVVSLMHDTSLPALIGFQARTNYCNGHTGQLSTLTVLLSWAGSLGVAFTSLQVLHCRKSAVQLICTWHKQPKAQLKQSKLPKIQGAIQPI</sequence>
<dbReference type="OMA" id="WAERLFT"/>
<dbReference type="Gene3D" id="1.20.1280.290">
    <property type="match status" value="1"/>
</dbReference>
<proteinExistence type="inferred from homology"/>
<evidence type="ECO:0000256" key="2">
    <source>
        <dbReference type="ARBA" id="ARBA00022448"/>
    </source>
</evidence>
<evidence type="ECO:0000256" key="7">
    <source>
        <dbReference type="ARBA" id="ARBA00038475"/>
    </source>
</evidence>
<evidence type="ECO:0000256" key="3">
    <source>
        <dbReference type="ARBA" id="ARBA00022692"/>
    </source>
</evidence>
<keyword evidence="6 8" id="KW-0472">Membrane</keyword>
<dbReference type="InterPro" id="IPR016817">
    <property type="entry name" value="MannP-dilichol_defect-1"/>
</dbReference>
<evidence type="ECO:0000313" key="9">
    <source>
        <dbReference type="Ensembl" id="ENSMMOP00000021663.1"/>
    </source>
</evidence>
<evidence type="ECO:0000256" key="1">
    <source>
        <dbReference type="ARBA" id="ARBA00004141"/>
    </source>
</evidence>
<evidence type="ECO:0000313" key="10">
    <source>
        <dbReference type="Proteomes" id="UP000261620"/>
    </source>
</evidence>
<dbReference type="Proteomes" id="UP000261620">
    <property type="component" value="Unplaced"/>
</dbReference>
<comment type="subcellular location">
    <subcellularLocation>
        <location evidence="1">Membrane</location>
        <topology evidence="1">Multi-pass membrane protein</topology>
    </subcellularLocation>
</comment>
<accession>A0A3Q3WTN4</accession>
<dbReference type="AlphaFoldDB" id="A0A3Q3WTN4"/>
<feature type="transmembrane region" description="Helical" evidence="8">
    <location>
        <begin position="131"/>
        <end position="156"/>
    </location>
</feature>
<reference evidence="9" key="2">
    <citation type="submission" date="2025-09" db="UniProtKB">
        <authorList>
            <consortium name="Ensembl"/>
        </authorList>
    </citation>
    <scope>IDENTIFICATION</scope>
</reference>
<dbReference type="GO" id="GO:0009312">
    <property type="term" value="P:oligosaccharide biosynthetic process"/>
    <property type="evidence" value="ECO:0007669"/>
    <property type="project" value="TreeGrafter"/>
</dbReference>
<evidence type="ECO:0000256" key="8">
    <source>
        <dbReference type="SAM" id="Phobius"/>
    </source>
</evidence>
<keyword evidence="3 8" id="KW-0812">Transmembrane</keyword>
<name>A0A3Q3WTN4_MOLML</name>
<keyword evidence="4" id="KW-0677">Repeat</keyword>
<keyword evidence="10" id="KW-1185">Reference proteome</keyword>
<dbReference type="Ensembl" id="ENSMMOT00000022021.1">
    <property type="protein sequence ID" value="ENSMMOP00000021663.1"/>
    <property type="gene ID" value="ENSMMOG00000016459.1"/>
</dbReference>
<dbReference type="Pfam" id="PF04193">
    <property type="entry name" value="PQ-loop"/>
    <property type="match status" value="1"/>
</dbReference>
<keyword evidence="5 8" id="KW-1133">Transmembrane helix</keyword>
<feature type="transmembrane region" description="Helical" evidence="8">
    <location>
        <begin position="74"/>
        <end position="95"/>
    </location>
</feature>